<feature type="chain" id="PRO_5045619737" description="Secreted protein" evidence="1">
    <location>
        <begin position="26"/>
        <end position="257"/>
    </location>
</feature>
<dbReference type="EMBL" id="CP022295">
    <property type="protein sequence ID" value="QSR26954.1"/>
    <property type="molecule type" value="Genomic_DNA"/>
</dbReference>
<evidence type="ECO:0000313" key="2">
    <source>
        <dbReference type="EMBL" id="QSR26954.1"/>
    </source>
</evidence>
<evidence type="ECO:0000256" key="1">
    <source>
        <dbReference type="SAM" id="SignalP"/>
    </source>
</evidence>
<keyword evidence="3" id="KW-1185">Reference proteome</keyword>
<reference evidence="2 3" key="1">
    <citation type="submission" date="2017-06" db="EMBL/GenBank/DDBJ databases">
        <title>Complete Genome Sequence of the Soil Carbazole-Degrading Bacterium Nocardioides aromaticivorans IC177.</title>
        <authorList>
            <person name="Vejarano F."/>
            <person name="Suzuki-Minakuchi C."/>
            <person name="Ohtsubo Y."/>
            <person name="Tsuda M."/>
            <person name="Okada K."/>
            <person name="Nojiri H."/>
        </authorList>
    </citation>
    <scope>NUCLEOTIDE SEQUENCE [LARGE SCALE GENOMIC DNA]</scope>
    <source>
        <strain evidence="2 3">IC177</strain>
    </source>
</reference>
<accession>A0ABX7PLU8</accession>
<name>A0ABX7PLU8_9ACTN</name>
<dbReference type="Proteomes" id="UP000662818">
    <property type="component" value="Chromosome"/>
</dbReference>
<proteinExistence type="predicted"/>
<evidence type="ECO:0008006" key="4">
    <source>
        <dbReference type="Google" id="ProtNLM"/>
    </source>
</evidence>
<sequence>MPKLFLSLVLAVMGTLAAVTSPASATGEEVGPPQTFFRGNLAIYTTTPDVRLRIDRGDVNMPGAVGDENLSWDVQVLRTDMRTASRPAWRTARTATTARYHSFRVSSGNIICVRARQHSWGVTGTWSSLTCVVRALDDEHLRRRGPVKVVTDLRYADDRASVLLSTTRMVIGGVPAGAMYGPVYTDRGISPSGARCTFPTWRIRGYPTPGTATGVATGLLRVSFHRTSVAGTAIMRSPFGRTCPVGGFVVVPKWVPR</sequence>
<keyword evidence="1" id="KW-0732">Signal</keyword>
<feature type="signal peptide" evidence="1">
    <location>
        <begin position="1"/>
        <end position="25"/>
    </location>
</feature>
<dbReference type="RefSeq" id="WP_207006076.1">
    <property type="nucleotide sequence ID" value="NZ_CP022295.1"/>
</dbReference>
<gene>
    <name evidence="2" type="ORF">CFH99_15090</name>
</gene>
<evidence type="ECO:0000313" key="3">
    <source>
        <dbReference type="Proteomes" id="UP000662818"/>
    </source>
</evidence>
<protein>
    <recommendedName>
        <fullName evidence="4">Secreted protein</fullName>
    </recommendedName>
</protein>
<organism evidence="2 3">
    <name type="scientific">Nocardioides aromaticivorans</name>
    <dbReference type="NCBI Taxonomy" id="200618"/>
    <lineage>
        <taxon>Bacteria</taxon>
        <taxon>Bacillati</taxon>
        <taxon>Actinomycetota</taxon>
        <taxon>Actinomycetes</taxon>
        <taxon>Propionibacteriales</taxon>
        <taxon>Nocardioidaceae</taxon>
        <taxon>Nocardioides</taxon>
    </lineage>
</organism>